<evidence type="ECO:0000256" key="2">
    <source>
        <dbReference type="ARBA" id="ARBA00023002"/>
    </source>
</evidence>
<dbReference type="Gene3D" id="3.40.50.720">
    <property type="entry name" value="NAD(P)-binding Rossmann-like Domain"/>
    <property type="match status" value="1"/>
</dbReference>
<evidence type="ECO:0000313" key="8">
    <source>
        <dbReference type="Proteomes" id="UP000664914"/>
    </source>
</evidence>
<dbReference type="PIRSF" id="PIRSF000103">
    <property type="entry name" value="HIBADH"/>
    <property type="match status" value="1"/>
</dbReference>
<dbReference type="Gene3D" id="1.10.1040.10">
    <property type="entry name" value="N-(1-d-carboxylethyl)-l-norvaline Dehydrogenase, domain 2"/>
    <property type="match status" value="1"/>
</dbReference>
<dbReference type="GO" id="GO:0016491">
    <property type="term" value="F:oxidoreductase activity"/>
    <property type="evidence" value="ECO:0007669"/>
    <property type="project" value="UniProtKB-KW"/>
</dbReference>
<dbReference type="SUPFAM" id="SSF51735">
    <property type="entry name" value="NAD(P)-binding Rossmann-fold domains"/>
    <property type="match status" value="1"/>
</dbReference>
<keyword evidence="2" id="KW-0560">Oxidoreductase</keyword>
<dbReference type="InterPro" id="IPR006115">
    <property type="entry name" value="6PGDH_NADP-bd"/>
</dbReference>
<evidence type="ECO:0000256" key="1">
    <source>
        <dbReference type="ARBA" id="ARBA00009080"/>
    </source>
</evidence>
<dbReference type="Pfam" id="PF03446">
    <property type="entry name" value="NAD_binding_2"/>
    <property type="match status" value="1"/>
</dbReference>
<feature type="domain" description="6-phosphogluconate dehydrogenase NADP-binding" evidence="5">
    <location>
        <begin position="6"/>
        <end position="168"/>
    </location>
</feature>
<feature type="domain" description="3-hydroxyisobutyrate dehydrogenase-like NAD-binding" evidence="6">
    <location>
        <begin position="171"/>
        <end position="270"/>
    </location>
</feature>
<dbReference type="PANTHER" id="PTHR43060">
    <property type="entry name" value="3-HYDROXYISOBUTYRATE DEHYDROGENASE-LIKE 1, MITOCHONDRIAL-RELATED"/>
    <property type="match status" value="1"/>
</dbReference>
<dbReference type="InterPro" id="IPR029154">
    <property type="entry name" value="HIBADH-like_NADP-bd"/>
</dbReference>
<proteinExistence type="inferred from homology"/>
<dbReference type="InterPro" id="IPR036291">
    <property type="entry name" value="NAD(P)-bd_dom_sf"/>
</dbReference>
<dbReference type="GO" id="GO:0050661">
    <property type="term" value="F:NADP binding"/>
    <property type="evidence" value="ECO:0007669"/>
    <property type="project" value="InterPro"/>
</dbReference>
<dbReference type="RefSeq" id="WP_208632588.1">
    <property type="nucleotide sequence ID" value="NZ_CP059319.1"/>
</dbReference>
<dbReference type="InterPro" id="IPR002204">
    <property type="entry name" value="3-OH-isobutyrate_DH-rel_CS"/>
</dbReference>
<dbReference type="InterPro" id="IPR013328">
    <property type="entry name" value="6PGD_dom2"/>
</dbReference>
<evidence type="ECO:0000259" key="6">
    <source>
        <dbReference type="Pfam" id="PF14833"/>
    </source>
</evidence>
<comment type="similarity">
    <text evidence="1">Belongs to the HIBADH-related family.</text>
</comment>
<organism evidence="7 8">
    <name type="scientific">Rhizorhabdus wittichii</name>
    <dbReference type="NCBI Taxonomy" id="160791"/>
    <lineage>
        <taxon>Bacteria</taxon>
        <taxon>Pseudomonadati</taxon>
        <taxon>Pseudomonadota</taxon>
        <taxon>Alphaproteobacteria</taxon>
        <taxon>Sphingomonadales</taxon>
        <taxon>Sphingomonadaceae</taxon>
        <taxon>Rhizorhabdus</taxon>
    </lineage>
</organism>
<sequence>MDGKGVGFIGLGNMGEGMAYNLAAKGFAPLVFDTRREPLERLKAEGATIATTCAEIGERCDIVCVAVFDDSQIEQVVFGRDGDAGILAGMGAGGMIVLHPTAPPATVRKVAEAGAAKGVDVLDAPMTGGANVAARGGTLTFMVGGDDAVVARARPVLEAMATSVFHVGPLGSGAAAKIINNYLGVSQTILMREALRLADNAGIGEERILEILNTGGVGSSWQSINWGRIKTQEATYTTGRAGMVAMASKDMKLAHRMAREGGVPTPTLDAMIAASLPDLDRSGLTDNGMD</sequence>
<gene>
    <name evidence="7" type="ORF">HRJ34_23375</name>
</gene>
<dbReference type="PROSITE" id="PS00895">
    <property type="entry name" value="3_HYDROXYISOBUT_DH"/>
    <property type="match status" value="1"/>
</dbReference>
<protein>
    <submittedName>
        <fullName evidence="7">NAD(P)-dependent oxidoreductase</fullName>
    </submittedName>
</protein>
<dbReference type="Pfam" id="PF14833">
    <property type="entry name" value="NAD_binding_11"/>
    <property type="match status" value="1"/>
</dbReference>
<dbReference type="GO" id="GO:0051287">
    <property type="term" value="F:NAD binding"/>
    <property type="evidence" value="ECO:0007669"/>
    <property type="project" value="InterPro"/>
</dbReference>
<evidence type="ECO:0000256" key="4">
    <source>
        <dbReference type="PIRSR" id="PIRSR000103-1"/>
    </source>
</evidence>
<dbReference type="EMBL" id="CP059319">
    <property type="protein sequence ID" value="QTH21224.1"/>
    <property type="molecule type" value="Genomic_DNA"/>
</dbReference>
<feature type="active site" evidence="4">
    <location>
        <position position="177"/>
    </location>
</feature>
<evidence type="ECO:0000313" key="7">
    <source>
        <dbReference type="EMBL" id="QTH21224.1"/>
    </source>
</evidence>
<dbReference type="GO" id="GO:0016054">
    <property type="term" value="P:organic acid catabolic process"/>
    <property type="evidence" value="ECO:0007669"/>
    <property type="project" value="UniProtKB-ARBA"/>
</dbReference>
<dbReference type="PANTHER" id="PTHR43060:SF15">
    <property type="entry name" value="3-HYDROXYISOBUTYRATE DEHYDROGENASE-LIKE 1, MITOCHONDRIAL-RELATED"/>
    <property type="match status" value="1"/>
</dbReference>
<keyword evidence="3" id="KW-0520">NAD</keyword>
<accession>A0A975HEV1</accession>
<name>A0A975HEV1_9SPHN</name>
<dbReference type="InterPro" id="IPR015815">
    <property type="entry name" value="HIBADH-related"/>
</dbReference>
<reference evidence="7" key="1">
    <citation type="submission" date="2020-07" db="EMBL/GenBank/DDBJ databases">
        <authorList>
            <person name="Camacho E."/>
        </authorList>
    </citation>
    <scope>NUCLEOTIDE SEQUENCE</scope>
    <source>
        <strain evidence="7">MPO218</strain>
    </source>
</reference>
<dbReference type="InterPro" id="IPR008927">
    <property type="entry name" value="6-PGluconate_DH-like_C_sf"/>
</dbReference>
<reference evidence="7" key="2">
    <citation type="submission" date="2021-04" db="EMBL/GenBank/DDBJ databases">
        <title>Isolation and genomic analysis of the ibuprofen-degrading bacterium Sphingomonas strain MPO218.</title>
        <authorList>
            <person name="Aulestia M."/>
            <person name="Flores A."/>
            <person name="Mangas E.L."/>
            <person name="Perez-Pulido A.J."/>
            <person name="Santero E."/>
            <person name="Camacho E.M."/>
        </authorList>
    </citation>
    <scope>NUCLEOTIDE SEQUENCE</scope>
    <source>
        <strain evidence="7">MPO218</strain>
    </source>
</reference>
<dbReference type="Proteomes" id="UP000664914">
    <property type="component" value="Chromosome"/>
</dbReference>
<dbReference type="AlphaFoldDB" id="A0A975HEV1"/>
<evidence type="ECO:0000259" key="5">
    <source>
        <dbReference type="Pfam" id="PF03446"/>
    </source>
</evidence>
<evidence type="ECO:0000256" key="3">
    <source>
        <dbReference type="ARBA" id="ARBA00023027"/>
    </source>
</evidence>
<dbReference type="SUPFAM" id="SSF48179">
    <property type="entry name" value="6-phosphogluconate dehydrogenase C-terminal domain-like"/>
    <property type="match status" value="1"/>
</dbReference>